<name>A0ABD1VXR8_9LAMI</name>
<feature type="region of interest" description="Disordered" evidence="2">
    <location>
        <begin position="209"/>
        <end position="315"/>
    </location>
</feature>
<feature type="compositionally biased region" description="Basic and acidic residues" evidence="2">
    <location>
        <begin position="162"/>
        <end position="172"/>
    </location>
</feature>
<dbReference type="Proteomes" id="UP001604336">
    <property type="component" value="Unassembled WGS sequence"/>
</dbReference>
<proteinExistence type="predicted"/>
<feature type="compositionally biased region" description="Acidic residues" evidence="2">
    <location>
        <begin position="384"/>
        <end position="398"/>
    </location>
</feature>
<protein>
    <submittedName>
        <fullName evidence="3">Uncharacterized protein</fullName>
    </submittedName>
</protein>
<accession>A0ABD1VXR8</accession>
<reference evidence="4" key="1">
    <citation type="submission" date="2024-07" db="EMBL/GenBank/DDBJ databases">
        <title>Two chromosome-level genome assemblies of Korean endemic species Abeliophyllum distichum and Forsythia ovata (Oleaceae).</title>
        <authorList>
            <person name="Jang H."/>
        </authorList>
    </citation>
    <scope>NUCLEOTIDE SEQUENCE [LARGE SCALE GENOMIC DNA]</scope>
</reference>
<keyword evidence="1" id="KW-0175">Coiled coil</keyword>
<feature type="compositionally biased region" description="Basic and acidic residues" evidence="2">
    <location>
        <begin position="265"/>
        <end position="290"/>
    </location>
</feature>
<organism evidence="3 4">
    <name type="scientific">Abeliophyllum distichum</name>
    <dbReference type="NCBI Taxonomy" id="126358"/>
    <lineage>
        <taxon>Eukaryota</taxon>
        <taxon>Viridiplantae</taxon>
        <taxon>Streptophyta</taxon>
        <taxon>Embryophyta</taxon>
        <taxon>Tracheophyta</taxon>
        <taxon>Spermatophyta</taxon>
        <taxon>Magnoliopsida</taxon>
        <taxon>eudicotyledons</taxon>
        <taxon>Gunneridae</taxon>
        <taxon>Pentapetalae</taxon>
        <taxon>asterids</taxon>
        <taxon>lamiids</taxon>
        <taxon>Lamiales</taxon>
        <taxon>Oleaceae</taxon>
        <taxon>Forsythieae</taxon>
        <taxon>Abeliophyllum</taxon>
    </lineage>
</organism>
<dbReference type="PANTHER" id="PTHR34380:SF1">
    <property type="entry name" value="OS01G0221300 PROTEIN"/>
    <property type="match status" value="1"/>
</dbReference>
<sequence length="579" mass="65077">MEREEILDGKIDVKKEFEGCIRCLELEDKFKKLKEKFTALELDMEKKKTTIEFLEGRLSFLELHKLEIEDEVRILKERNKEHGRITGNGEKVVSEEAKGIGRVVDLTEEEDWQDQVTQLLIENKVLDCDKKKAESEAKVWESKYKELELLVMELHGKPLQSRTKDKANEHQHVSVSTPCKELAHAEEEERGIPCETKLKHGSQVKKRLGFAEESPNKKMAPSTPGGTGPPIGSIHIIDSDDDPNPNHLQGTEKVCGSFDGGSRVTLDKNELPSKDSSLRILEYHSDEEVHTSTPKRRRASNIVTSESESDNDDNLPICTLKSKSLQQLNADFHLNSYSVKDTDSRDKIRKPMTRRRLVRLGNIEEQGGSGKSKLKSAEPTNETFEGDEMEEDDSDSEGESLGGFIVTDSDISEGNATTKGDNISERDGTCSSEDSSGESENTSHGGAGYDEIISVFRRARKHKKWDFEADMLADFGKDPELCMKAVCALYRQQTSEEKSSKAAIVLNGRGFSQCDAFKGSALAEFLTDGDLQGDVKKSVEELQEYNPRGAELCRKLATHYSKQLFAIYKNEEDPFFRPQ</sequence>
<dbReference type="PANTHER" id="PTHR34380">
    <property type="entry name" value="BNAA03G12380D PROTEIN"/>
    <property type="match status" value="1"/>
</dbReference>
<feature type="compositionally biased region" description="Polar residues" evidence="2">
    <location>
        <begin position="429"/>
        <end position="444"/>
    </location>
</feature>
<comment type="caution">
    <text evidence="3">The sequence shown here is derived from an EMBL/GenBank/DDBJ whole genome shotgun (WGS) entry which is preliminary data.</text>
</comment>
<feature type="compositionally biased region" description="Polar residues" evidence="2">
    <location>
        <begin position="412"/>
        <end position="421"/>
    </location>
</feature>
<dbReference type="AlphaFoldDB" id="A0ABD1VXR8"/>
<feature type="region of interest" description="Disordered" evidence="2">
    <location>
        <begin position="161"/>
        <end position="184"/>
    </location>
</feature>
<evidence type="ECO:0000313" key="4">
    <source>
        <dbReference type="Proteomes" id="UP001604336"/>
    </source>
</evidence>
<feature type="region of interest" description="Disordered" evidence="2">
    <location>
        <begin position="343"/>
        <end position="447"/>
    </location>
</feature>
<evidence type="ECO:0000256" key="2">
    <source>
        <dbReference type="SAM" id="MobiDB-lite"/>
    </source>
</evidence>
<dbReference type="EMBL" id="JBFOLK010000001">
    <property type="protein sequence ID" value="KAL2542189.1"/>
    <property type="molecule type" value="Genomic_DNA"/>
</dbReference>
<evidence type="ECO:0000256" key="1">
    <source>
        <dbReference type="SAM" id="Coils"/>
    </source>
</evidence>
<feature type="coiled-coil region" evidence="1">
    <location>
        <begin position="23"/>
        <end position="78"/>
    </location>
</feature>
<gene>
    <name evidence="3" type="ORF">Adt_03167</name>
</gene>
<feature type="compositionally biased region" description="Basic residues" evidence="2">
    <location>
        <begin position="347"/>
        <end position="358"/>
    </location>
</feature>
<evidence type="ECO:0000313" key="3">
    <source>
        <dbReference type="EMBL" id="KAL2542189.1"/>
    </source>
</evidence>
<keyword evidence="4" id="KW-1185">Reference proteome</keyword>